<evidence type="ECO:0000313" key="4">
    <source>
        <dbReference type="Proteomes" id="UP000249185"/>
    </source>
</evidence>
<dbReference type="AlphaFoldDB" id="A0A2W5NLC0"/>
<proteinExistence type="predicted"/>
<dbReference type="PANTHER" id="PTHR36698:SF2">
    <property type="entry name" value="MCE_MLAD DOMAIN-CONTAINING PROTEIN"/>
    <property type="match status" value="1"/>
</dbReference>
<keyword evidence="1" id="KW-0812">Transmembrane</keyword>
<name>A0A2W5NLC0_RHOSU</name>
<sequence>METRANYVLIGAFTLAGVLGVLGFFIWLANLQLDRQYAHFDILFDNVSGLAVGGDVRFNGVSVGQATSVDLYEKDPSKVIVRVQVDADTPVKVDTTAQLRAQGVTGLSFIELDGGDPRSERLQDANGAVPVIVAQRSIVQTLTQSAPNLLTQATVLMNRAEALLSAQNVAHVAQILGNLEGASASLDSALGEVPGVAQSISQATSHFGDFTAQLDTAGPAIVSALDAAKTTFGEANRALDAATTTLGTANTTFDGANAVIRDEIPPLVGRIDATIQSLDAMVATLQANGEATLKGVGVVADTADARLVELRATIAGLDETLSKTRDTLTTIGGTATSIQTLVDGEGTGLVTDARGTFQRANQALDSLNRTLDQDVPRIVASVDDATAKANAAITQLSTDLTSATGGLPSLIANADRAFSVGAVTFADASRTLAQVGTLADDARGTLAAADTALGTANSVLQTDLAPMAADLRDSAARLSASATTVAADLPAITGQIRDTLGRADQLVAQLNAVAATSGPAINNFAARGLPNFDAFASEARVLVASLDRLIADIQRNPTRFFLGNTLPEYRR</sequence>
<keyword evidence="1" id="KW-1133">Transmembrane helix</keyword>
<dbReference type="Proteomes" id="UP000249185">
    <property type="component" value="Unassembled WGS sequence"/>
</dbReference>
<accession>A0A2W5NLC0</accession>
<organism evidence="3 4">
    <name type="scientific">Rhodovulum sulfidophilum</name>
    <name type="common">Rhodobacter sulfidophilus</name>
    <dbReference type="NCBI Taxonomy" id="35806"/>
    <lineage>
        <taxon>Bacteria</taxon>
        <taxon>Pseudomonadati</taxon>
        <taxon>Pseudomonadota</taxon>
        <taxon>Alphaproteobacteria</taxon>
        <taxon>Rhodobacterales</taxon>
        <taxon>Paracoccaceae</taxon>
        <taxon>Rhodovulum</taxon>
    </lineage>
</organism>
<feature type="transmembrane region" description="Helical" evidence="1">
    <location>
        <begin position="7"/>
        <end position="29"/>
    </location>
</feature>
<dbReference type="PANTHER" id="PTHR36698">
    <property type="entry name" value="BLL5892 PROTEIN"/>
    <property type="match status" value="1"/>
</dbReference>
<evidence type="ECO:0000313" key="3">
    <source>
        <dbReference type="EMBL" id="PZQ51625.1"/>
    </source>
</evidence>
<protein>
    <submittedName>
        <fullName evidence="3">MCE family protein</fullName>
    </submittedName>
</protein>
<gene>
    <name evidence="3" type="ORF">DI556_05580</name>
</gene>
<feature type="domain" description="Mce/MlaD" evidence="2">
    <location>
        <begin position="39"/>
        <end position="115"/>
    </location>
</feature>
<evidence type="ECO:0000256" key="1">
    <source>
        <dbReference type="SAM" id="Phobius"/>
    </source>
</evidence>
<comment type="caution">
    <text evidence="3">The sequence shown here is derived from an EMBL/GenBank/DDBJ whole genome shotgun (WGS) entry which is preliminary data.</text>
</comment>
<reference evidence="3 4" key="1">
    <citation type="submission" date="2017-08" db="EMBL/GenBank/DDBJ databases">
        <title>Infants hospitalized years apart are colonized by the same room-sourced microbial strains.</title>
        <authorList>
            <person name="Brooks B."/>
            <person name="Olm M.R."/>
            <person name="Firek B.A."/>
            <person name="Baker R."/>
            <person name="Thomas B.C."/>
            <person name="Morowitz M.J."/>
            <person name="Banfield J.F."/>
        </authorList>
    </citation>
    <scope>NUCLEOTIDE SEQUENCE [LARGE SCALE GENOMIC DNA]</scope>
    <source>
        <strain evidence="3">S2_005_002_R2_34</strain>
    </source>
</reference>
<dbReference type="EMBL" id="QFPW01000002">
    <property type="protein sequence ID" value="PZQ51625.1"/>
    <property type="molecule type" value="Genomic_DNA"/>
</dbReference>
<dbReference type="Pfam" id="PF02470">
    <property type="entry name" value="MlaD"/>
    <property type="match status" value="1"/>
</dbReference>
<dbReference type="InterPro" id="IPR003399">
    <property type="entry name" value="Mce/MlaD"/>
</dbReference>
<evidence type="ECO:0000259" key="2">
    <source>
        <dbReference type="Pfam" id="PF02470"/>
    </source>
</evidence>
<keyword evidence="1" id="KW-0472">Membrane</keyword>